<evidence type="ECO:0000259" key="5">
    <source>
        <dbReference type="PROSITE" id="PS51192"/>
    </source>
</evidence>
<protein>
    <submittedName>
        <fullName evidence="6">Type III restriction endonuclease subunit R</fullName>
    </submittedName>
</protein>
<dbReference type="CDD" id="cd17926">
    <property type="entry name" value="DEXHc_RE"/>
    <property type="match status" value="1"/>
</dbReference>
<dbReference type="SMART" id="SM00487">
    <property type="entry name" value="DEXDc"/>
    <property type="match status" value="1"/>
</dbReference>
<dbReference type="AlphaFoldDB" id="A0A0P9HG19"/>
<keyword evidence="6" id="KW-0255">Endonuclease</keyword>
<accession>A0A0P9HG19</accession>
<dbReference type="PANTHER" id="PTHR11274:SF0">
    <property type="entry name" value="GENERAL TRANSCRIPTION AND DNA REPAIR FACTOR IIH HELICASE SUBUNIT XPB"/>
    <property type="match status" value="1"/>
</dbReference>
<keyword evidence="6" id="KW-0540">Nuclease</keyword>
<evidence type="ECO:0000256" key="1">
    <source>
        <dbReference type="ARBA" id="ARBA00022741"/>
    </source>
</evidence>
<keyword evidence="1" id="KW-0547">Nucleotide-binding</keyword>
<keyword evidence="7" id="KW-1185">Reference proteome</keyword>
<proteinExistence type="predicted"/>
<name>A0A0P9HG19_9CHLR</name>
<evidence type="ECO:0000256" key="4">
    <source>
        <dbReference type="ARBA" id="ARBA00022840"/>
    </source>
</evidence>
<dbReference type="Gene3D" id="3.40.50.300">
    <property type="entry name" value="P-loop containing nucleotide triphosphate hydrolases"/>
    <property type="match status" value="1"/>
</dbReference>
<dbReference type="EMBL" id="LJCR01000192">
    <property type="protein sequence ID" value="KPV53718.1"/>
    <property type="molecule type" value="Genomic_DNA"/>
</dbReference>
<keyword evidence="4" id="KW-0067">ATP-binding</keyword>
<feature type="domain" description="Helicase ATP-binding" evidence="5">
    <location>
        <begin position="65"/>
        <end position="211"/>
    </location>
</feature>
<evidence type="ECO:0000313" key="7">
    <source>
        <dbReference type="Proteomes" id="UP000050509"/>
    </source>
</evidence>
<dbReference type="Proteomes" id="UP000050509">
    <property type="component" value="Unassembled WGS sequence"/>
</dbReference>
<comment type="caution">
    <text evidence="6">The sequence shown here is derived from an EMBL/GenBank/DDBJ whole genome shotgun (WGS) entry which is preliminary data.</text>
</comment>
<dbReference type="InterPro" id="IPR050615">
    <property type="entry name" value="ATP-dep_DNA_Helicase"/>
</dbReference>
<reference evidence="6 7" key="1">
    <citation type="submission" date="2015-09" db="EMBL/GenBank/DDBJ databases">
        <title>Draft genome sequence of Kouleothrix aurantiaca JCM 19913.</title>
        <authorList>
            <person name="Hemp J."/>
        </authorList>
    </citation>
    <scope>NUCLEOTIDE SEQUENCE [LARGE SCALE GENOMIC DNA]</scope>
    <source>
        <strain evidence="6 7">COM-B</strain>
    </source>
</reference>
<evidence type="ECO:0000256" key="3">
    <source>
        <dbReference type="ARBA" id="ARBA00022806"/>
    </source>
</evidence>
<dbReference type="GO" id="GO:0016787">
    <property type="term" value="F:hydrolase activity"/>
    <property type="evidence" value="ECO:0007669"/>
    <property type="project" value="UniProtKB-KW"/>
</dbReference>
<organism evidence="6 7">
    <name type="scientific">Kouleothrix aurantiaca</name>
    <dbReference type="NCBI Taxonomy" id="186479"/>
    <lineage>
        <taxon>Bacteria</taxon>
        <taxon>Bacillati</taxon>
        <taxon>Chloroflexota</taxon>
        <taxon>Chloroflexia</taxon>
        <taxon>Chloroflexales</taxon>
        <taxon>Roseiflexineae</taxon>
        <taxon>Roseiflexaceae</taxon>
        <taxon>Kouleothrix</taxon>
    </lineage>
</organism>
<evidence type="ECO:0000313" key="6">
    <source>
        <dbReference type="EMBL" id="KPV53718.1"/>
    </source>
</evidence>
<feature type="non-terminal residue" evidence="6">
    <location>
        <position position="228"/>
    </location>
</feature>
<dbReference type="GO" id="GO:0005524">
    <property type="term" value="F:ATP binding"/>
    <property type="evidence" value="ECO:0007669"/>
    <property type="project" value="UniProtKB-KW"/>
</dbReference>
<evidence type="ECO:0000256" key="2">
    <source>
        <dbReference type="ARBA" id="ARBA00022801"/>
    </source>
</evidence>
<dbReference type="InterPro" id="IPR006935">
    <property type="entry name" value="Helicase/UvrB_N"/>
</dbReference>
<dbReference type="Pfam" id="PF04851">
    <property type="entry name" value="ResIII"/>
    <property type="match status" value="1"/>
</dbReference>
<dbReference type="PATRIC" id="fig|186479.3.peg.3402"/>
<dbReference type="GO" id="GO:0004386">
    <property type="term" value="F:helicase activity"/>
    <property type="evidence" value="ECO:0007669"/>
    <property type="project" value="UniProtKB-KW"/>
</dbReference>
<dbReference type="PANTHER" id="PTHR11274">
    <property type="entry name" value="RAD25/XP-B DNA REPAIR HELICASE"/>
    <property type="match status" value="1"/>
</dbReference>
<keyword evidence="3" id="KW-0347">Helicase</keyword>
<gene>
    <name evidence="6" type="ORF">SE17_07955</name>
</gene>
<dbReference type="PROSITE" id="PS51192">
    <property type="entry name" value="HELICASE_ATP_BIND_1"/>
    <property type="match status" value="1"/>
</dbReference>
<dbReference type="SUPFAM" id="SSF52540">
    <property type="entry name" value="P-loop containing nucleoside triphosphate hydrolases"/>
    <property type="match status" value="1"/>
</dbReference>
<dbReference type="GO" id="GO:0004519">
    <property type="term" value="F:endonuclease activity"/>
    <property type="evidence" value="ECO:0007669"/>
    <property type="project" value="UniProtKB-KW"/>
</dbReference>
<keyword evidence="2" id="KW-0378">Hydrolase</keyword>
<dbReference type="GO" id="GO:0003677">
    <property type="term" value="F:DNA binding"/>
    <property type="evidence" value="ECO:0007669"/>
    <property type="project" value="InterPro"/>
</dbReference>
<sequence>MLRQRGLDELFDELEEAEDGLLDATLDEQTTIEPLPGTADAQDMAGGFRTKLALTPRPYQDDALAAWLAAEGRGVVVLPTGAGKTVLALMATARLGLRTLVVVPTIELLYQWRDAMIERLGVAKSNVGILGDGHRELRPITISTYASAAMPEAPIAGTGLLICDEAHHLPSPSYSVIPARCGAPYRLGITATPERSDGAENALYRLMGPVVYQRTPAELSADGHLAKF</sequence>
<dbReference type="InterPro" id="IPR014001">
    <property type="entry name" value="Helicase_ATP-bd"/>
</dbReference>
<dbReference type="InterPro" id="IPR027417">
    <property type="entry name" value="P-loop_NTPase"/>
</dbReference>